<dbReference type="Proteomes" id="UP001381693">
    <property type="component" value="Unassembled WGS sequence"/>
</dbReference>
<evidence type="ECO:0000313" key="4">
    <source>
        <dbReference type="Proteomes" id="UP001381693"/>
    </source>
</evidence>
<evidence type="ECO:0000313" key="3">
    <source>
        <dbReference type="EMBL" id="KAK7013348.1"/>
    </source>
</evidence>
<evidence type="ECO:0000256" key="1">
    <source>
        <dbReference type="SAM" id="MobiDB-lite"/>
    </source>
</evidence>
<name>A0AAN8WL30_HALRR</name>
<feature type="compositionally biased region" description="Polar residues" evidence="1">
    <location>
        <begin position="136"/>
        <end position="163"/>
    </location>
</feature>
<proteinExistence type="predicted"/>
<comment type="caution">
    <text evidence="3">The sequence shown here is derived from an EMBL/GenBank/DDBJ whole genome shotgun (WGS) entry which is preliminary data.</text>
</comment>
<feature type="signal peptide" evidence="2">
    <location>
        <begin position="1"/>
        <end position="16"/>
    </location>
</feature>
<keyword evidence="2" id="KW-0732">Signal</keyword>
<feature type="compositionally biased region" description="Low complexity" evidence="1">
    <location>
        <begin position="164"/>
        <end position="202"/>
    </location>
</feature>
<dbReference type="EMBL" id="JAXCGZ010023335">
    <property type="protein sequence ID" value="KAK7013348.1"/>
    <property type="molecule type" value="Genomic_DNA"/>
</dbReference>
<organism evidence="3 4">
    <name type="scientific">Halocaridina rubra</name>
    <name type="common">Hawaiian red shrimp</name>
    <dbReference type="NCBI Taxonomy" id="373956"/>
    <lineage>
        <taxon>Eukaryota</taxon>
        <taxon>Metazoa</taxon>
        <taxon>Ecdysozoa</taxon>
        <taxon>Arthropoda</taxon>
        <taxon>Crustacea</taxon>
        <taxon>Multicrustacea</taxon>
        <taxon>Malacostraca</taxon>
        <taxon>Eumalacostraca</taxon>
        <taxon>Eucarida</taxon>
        <taxon>Decapoda</taxon>
        <taxon>Pleocyemata</taxon>
        <taxon>Caridea</taxon>
        <taxon>Atyoidea</taxon>
        <taxon>Atyidae</taxon>
        <taxon>Halocaridina</taxon>
    </lineage>
</organism>
<feature type="chain" id="PRO_5042908428" evidence="2">
    <location>
        <begin position="17"/>
        <end position="253"/>
    </location>
</feature>
<feature type="region of interest" description="Disordered" evidence="1">
    <location>
        <begin position="135"/>
        <end position="202"/>
    </location>
</feature>
<protein>
    <submittedName>
        <fullName evidence="3">Uncharacterized protein</fullName>
    </submittedName>
</protein>
<dbReference type="AlphaFoldDB" id="A0AAN8WL30"/>
<sequence>VILCAGLVLLASRTHAGIVPPKAGLSLKDKLARDIPLKQLLTDKTGEKSETIKVGFPTTPSTTTTAEVGPNKRPDYIDATVFRHQFTTPRTSASTTDYFSPVDDPSDSVDFFSSHRIPESVLGLREGELDLETDNTSETFESVVPSSGDQLASAQTETLTAGVSPSSSTTETPTKARSPTTASPATTTPTTTTTTTTAPPTTAFSISKDLEFSDYDTRFRLMDDLASFGGELGFLGVDRRGEEYISGFRPIDF</sequence>
<accession>A0AAN8WL30</accession>
<gene>
    <name evidence="3" type="ORF">SK128_020698</name>
</gene>
<reference evidence="3 4" key="1">
    <citation type="submission" date="2023-11" db="EMBL/GenBank/DDBJ databases">
        <title>Halocaridina rubra genome assembly.</title>
        <authorList>
            <person name="Smith C."/>
        </authorList>
    </citation>
    <scope>NUCLEOTIDE SEQUENCE [LARGE SCALE GENOMIC DNA]</scope>
    <source>
        <strain evidence="3">EP-1</strain>
        <tissue evidence="3">Whole</tissue>
    </source>
</reference>
<keyword evidence="4" id="KW-1185">Reference proteome</keyword>
<feature type="non-terminal residue" evidence="3">
    <location>
        <position position="1"/>
    </location>
</feature>
<evidence type="ECO:0000256" key="2">
    <source>
        <dbReference type="SAM" id="SignalP"/>
    </source>
</evidence>